<dbReference type="PANTHER" id="PTHR30363:SF44">
    <property type="entry name" value="AGA OPERON TRANSCRIPTIONAL REPRESSOR-RELATED"/>
    <property type="match status" value="1"/>
</dbReference>
<dbReference type="SMART" id="SM01134">
    <property type="entry name" value="DeoRC"/>
    <property type="match status" value="1"/>
</dbReference>
<evidence type="ECO:0000259" key="4">
    <source>
        <dbReference type="PROSITE" id="PS51000"/>
    </source>
</evidence>
<keyword evidence="1" id="KW-0805">Transcription regulation</keyword>
<dbReference type="PROSITE" id="PS00894">
    <property type="entry name" value="HTH_DEOR_1"/>
    <property type="match status" value="1"/>
</dbReference>
<evidence type="ECO:0000256" key="1">
    <source>
        <dbReference type="ARBA" id="ARBA00023015"/>
    </source>
</evidence>
<evidence type="ECO:0000256" key="2">
    <source>
        <dbReference type="ARBA" id="ARBA00023125"/>
    </source>
</evidence>
<dbReference type="Gene3D" id="3.40.50.1360">
    <property type="match status" value="1"/>
</dbReference>
<dbReference type="InterPro" id="IPR001034">
    <property type="entry name" value="DeoR_HTH"/>
</dbReference>
<dbReference type="STRING" id="48256.CLHUN_05130"/>
<dbReference type="InterPro" id="IPR014036">
    <property type="entry name" value="DeoR-like_C"/>
</dbReference>
<dbReference type="PRINTS" id="PR00037">
    <property type="entry name" value="HTHLACR"/>
</dbReference>
<evidence type="ECO:0000256" key="3">
    <source>
        <dbReference type="ARBA" id="ARBA00023163"/>
    </source>
</evidence>
<name>A0A1V4SQ56_RUMHU</name>
<dbReference type="AlphaFoldDB" id="A0A1V4SQ56"/>
<dbReference type="PROSITE" id="PS51000">
    <property type="entry name" value="HTH_DEOR_2"/>
    <property type="match status" value="1"/>
</dbReference>
<keyword evidence="6" id="KW-1185">Reference proteome</keyword>
<dbReference type="InterPro" id="IPR036388">
    <property type="entry name" value="WH-like_DNA-bd_sf"/>
</dbReference>
<dbReference type="InterPro" id="IPR018356">
    <property type="entry name" value="Tscrpt_reg_HTH_DeoR_CS"/>
</dbReference>
<keyword evidence="3" id="KW-0804">Transcription</keyword>
<dbReference type="GO" id="GO:0003700">
    <property type="term" value="F:DNA-binding transcription factor activity"/>
    <property type="evidence" value="ECO:0007669"/>
    <property type="project" value="InterPro"/>
</dbReference>
<dbReference type="SUPFAM" id="SSF100950">
    <property type="entry name" value="NagB/RpiA/CoA transferase-like"/>
    <property type="match status" value="1"/>
</dbReference>
<dbReference type="InterPro" id="IPR036390">
    <property type="entry name" value="WH_DNA-bd_sf"/>
</dbReference>
<dbReference type="PANTHER" id="PTHR30363">
    <property type="entry name" value="HTH-TYPE TRANSCRIPTIONAL REGULATOR SRLR-RELATED"/>
    <property type="match status" value="1"/>
</dbReference>
<accession>A0A1V4SQ56</accession>
<dbReference type="RefSeq" id="WP_080062978.1">
    <property type="nucleotide sequence ID" value="NZ_MZGX01000002.1"/>
</dbReference>
<dbReference type="SMART" id="SM00420">
    <property type="entry name" value="HTH_DEOR"/>
    <property type="match status" value="1"/>
</dbReference>
<dbReference type="Pfam" id="PF08220">
    <property type="entry name" value="HTH_DeoR"/>
    <property type="match status" value="1"/>
</dbReference>
<reference evidence="5 6" key="1">
    <citation type="submission" date="2017-03" db="EMBL/GenBank/DDBJ databases">
        <title>Genome sequence of Clostridium hungatei DSM 14427.</title>
        <authorList>
            <person name="Poehlein A."/>
            <person name="Daniel R."/>
        </authorList>
    </citation>
    <scope>NUCLEOTIDE SEQUENCE [LARGE SCALE GENOMIC DNA]</scope>
    <source>
        <strain evidence="5 6">DSM 14427</strain>
    </source>
</reference>
<gene>
    <name evidence="5" type="primary">glpR</name>
    <name evidence="5" type="ORF">CLHUN_05130</name>
</gene>
<dbReference type="GO" id="GO:0003677">
    <property type="term" value="F:DNA binding"/>
    <property type="evidence" value="ECO:0007669"/>
    <property type="project" value="UniProtKB-KW"/>
</dbReference>
<dbReference type="Gene3D" id="1.10.10.10">
    <property type="entry name" value="Winged helix-like DNA-binding domain superfamily/Winged helix DNA-binding domain"/>
    <property type="match status" value="1"/>
</dbReference>
<keyword evidence="2" id="KW-0238">DNA-binding</keyword>
<dbReference type="InterPro" id="IPR050313">
    <property type="entry name" value="Carb_Metab_HTH_regulators"/>
</dbReference>
<protein>
    <submittedName>
        <fullName evidence="5">Glycerol-3-phosphate regulon repressor</fullName>
    </submittedName>
</protein>
<dbReference type="OrthoDB" id="9797223at2"/>
<comment type="caution">
    <text evidence="5">The sequence shown here is derived from an EMBL/GenBank/DDBJ whole genome shotgun (WGS) entry which is preliminary data.</text>
</comment>
<dbReference type="Proteomes" id="UP000191554">
    <property type="component" value="Unassembled WGS sequence"/>
</dbReference>
<dbReference type="SUPFAM" id="SSF46785">
    <property type="entry name" value="Winged helix' DNA-binding domain"/>
    <property type="match status" value="1"/>
</dbReference>
<proteinExistence type="predicted"/>
<evidence type="ECO:0000313" key="5">
    <source>
        <dbReference type="EMBL" id="OPX46038.1"/>
    </source>
</evidence>
<evidence type="ECO:0000313" key="6">
    <source>
        <dbReference type="Proteomes" id="UP000191554"/>
    </source>
</evidence>
<sequence>MFEEERHNKILNIINTRKSAKVAELSKALYVSAATVRRDLAKMERSGLIKRSHGGAVLFESSNAESAISVRELENIKEKKLIAELAMSFISSNSVIFMDSSSTAGMVIPYLSQFKYLTVITNGLKNALLLSEKTEARIHMPGGIVNSRSNSLLGSDTLDYLSALNAELAVFSCSGLTPNNGVTDASFDQSRLKKALIRNSKVRILLCDSSKFGNIYMCRTCGFNELDYILTDKRPLQEYLEAAKNQGCEIIWPQQDKK</sequence>
<dbReference type="Pfam" id="PF00455">
    <property type="entry name" value="DeoRC"/>
    <property type="match status" value="1"/>
</dbReference>
<dbReference type="InterPro" id="IPR037171">
    <property type="entry name" value="NagB/RpiA_transferase-like"/>
</dbReference>
<dbReference type="EMBL" id="MZGX01000002">
    <property type="protein sequence ID" value="OPX46038.1"/>
    <property type="molecule type" value="Genomic_DNA"/>
</dbReference>
<feature type="domain" description="HTH deoR-type" evidence="4">
    <location>
        <begin position="3"/>
        <end position="58"/>
    </location>
</feature>
<organism evidence="5 6">
    <name type="scientific">Ruminiclostridium hungatei</name>
    <name type="common">Clostridium hungatei</name>
    <dbReference type="NCBI Taxonomy" id="48256"/>
    <lineage>
        <taxon>Bacteria</taxon>
        <taxon>Bacillati</taxon>
        <taxon>Bacillota</taxon>
        <taxon>Clostridia</taxon>
        <taxon>Eubacteriales</taxon>
        <taxon>Oscillospiraceae</taxon>
        <taxon>Ruminiclostridium</taxon>
    </lineage>
</organism>